<dbReference type="RefSeq" id="WP_245891023.1">
    <property type="nucleotide sequence ID" value="NZ_PZZP01000001.1"/>
</dbReference>
<dbReference type="Pfam" id="PF03745">
    <property type="entry name" value="DUF309"/>
    <property type="match status" value="1"/>
</dbReference>
<comment type="caution">
    <text evidence="1">The sequence shown here is derived from an EMBL/GenBank/DDBJ whole genome shotgun (WGS) entry which is preliminary data.</text>
</comment>
<dbReference type="InterPro" id="IPR023203">
    <property type="entry name" value="TTHA0068_sf"/>
</dbReference>
<dbReference type="SUPFAM" id="SSF140663">
    <property type="entry name" value="TTHA0068-like"/>
    <property type="match status" value="1"/>
</dbReference>
<dbReference type="PANTHER" id="PTHR34796">
    <property type="entry name" value="EXPRESSED PROTEIN"/>
    <property type="match status" value="1"/>
</dbReference>
<keyword evidence="2" id="KW-1185">Reference proteome</keyword>
<accession>A0A2T4Z6U2</accession>
<dbReference type="InterPro" id="IPR005500">
    <property type="entry name" value="DUF309"/>
</dbReference>
<protein>
    <recommendedName>
        <fullName evidence="3">DUF309 domain-containing protein</fullName>
    </recommendedName>
</protein>
<evidence type="ECO:0000313" key="1">
    <source>
        <dbReference type="EMBL" id="PTM57596.1"/>
    </source>
</evidence>
<reference evidence="1 2" key="1">
    <citation type="submission" date="2018-04" db="EMBL/GenBank/DDBJ databases">
        <title>Genomic Encyclopedia of Archaeal and Bacterial Type Strains, Phase II (KMG-II): from individual species to whole genera.</title>
        <authorList>
            <person name="Goeker M."/>
        </authorList>
    </citation>
    <scope>NUCLEOTIDE SEQUENCE [LARGE SCALE GENOMIC DNA]</scope>
    <source>
        <strain evidence="1 2">DSM 45169</strain>
    </source>
</reference>
<organism evidence="1 2">
    <name type="scientific">Desmospora activa DSM 45169</name>
    <dbReference type="NCBI Taxonomy" id="1121389"/>
    <lineage>
        <taxon>Bacteria</taxon>
        <taxon>Bacillati</taxon>
        <taxon>Bacillota</taxon>
        <taxon>Bacilli</taxon>
        <taxon>Bacillales</taxon>
        <taxon>Thermoactinomycetaceae</taxon>
        <taxon>Desmospora</taxon>
    </lineage>
</organism>
<dbReference type="Proteomes" id="UP000241639">
    <property type="component" value="Unassembled WGS sequence"/>
</dbReference>
<sequence>MQPDARESPLFTQFLYHFNVDRDYYECHEVLEELWMEEGRDPLYQGLLQVAVALFHCRNGNDNGARKLFRKALAKLRQQPGDSLGINLARLRQDCTRYLERLEQVEQKPFPFYNLTIDILDPQLQKRVGELTASASNGREVDL</sequence>
<dbReference type="Gene3D" id="1.10.3450.10">
    <property type="entry name" value="TTHA0068-like"/>
    <property type="match status" value="1"/>
</dbReference>
<dbReference type="EMBL" id="PZZP01000001">
    <property type="protein sequence ID" value="PTM57596.1"/>
    <property type="molecule type" value="Genomic_DNA"/>
</dbReference>
<gene>
    <name evidence="1" type="ORF">C8J48_0146</name>
</gene>
<dbReference type="PANTHER" id="PTHR34796:SF1">
    <property type="entry name" value="EXPRESSED PROTEIN"/>
    <property type="match status" value="1"/>
</dbReference>
<name>A0A2T4Z6U2_9BACL</name>
<dbReference type="AlphaFoldDB" id="A0A2T4Z6U2"/>
<evidence type="ECO:0008006" key="3">
    <source>
        <dbReference type="Google" id="ProtNLM"/>
    </source>
</evidence>
<proteinExistence type="predicted"/>
<evidence type="ECO:0000313" key="2">
    <source>
        <dbReference type="Proteomes" id="UP000241639"/>
    </source>
</evidence>